<proteinExistence type="inferred from homology"/>
<dbReference type="Proteomes" id="UP000792457">
    <property type="component" value="Unassembled WGS sequence"/>
</dbReference>
<keyword evidence="3" id="KW-0677">Repeat</keyword>
<dbReference type="InterPro" id="IPR019844">
    <property type="entry name" value="CSD_CS"/>
</dbReference>
<feature type="domain" description="CSD" evidence="6">
    <location>
        <begin position="145"/>
        <end position="209"/>
    </location>
</feature>
<evidence type="ECO:0000259" key="6">
    <source>
        <dbReference type="PROSITE" id="PS51857"/>
    </source>
</evidence>
<dbReference type="GO" id="GO:0005737">
    <property type="term" value="C:cytoplasm"/>
    <property type="evidence" value="ECO:0007669"/>
    <property type="project" value="UniProtKB-SubCell"/>
</dbReference>
<dbReference type="Pfam" id="PF00313">
    <property type="entry name" value="CSD"/>
    <property type="match status" value="1"/>
</dbReference>
<dbReference type="GO" id="GO:1905172">
    <property type="term" value="F:RISC complex binding"/>
    <property type="evidence" value="ECO:0007669"/>
    <property type="project" value="UniProtKB-ARBA"/>
</dbReference>
<comment type="similarity">
    <text evidence="5">Belongs to the UNR family.</text>
</comment>
<evidence type="ECO:0000256" key="4">
    <source>
        <dbReference type="ARBA" id="ARBA00022884"/>
    </source>
</evidence>
<dbReference type="PROSITE" id="PS51857">
    <property type="entry name" value="CSD_2"/>
    <property type="match status" value="1"/>
</dbReference>
<sequence length="281" mass="30416">MIMSTNPQWRTFQPPTIGSDTAVIDFKTMIPNAHSPVGGNSSEGYMYKTYRTSTNGSSNSQKVFPNTHSFTTKNSSGGQYSNINYLAGSTGGNSGTSRNGRFPIGTYTANENNQAGVSTFNGEASHSQSSSNTYGDSALGGQGLRETGIIEKLLHSYGFIQCCERQARLFFHFSQFNGNIEHLKIGDPVEFEMTYDRRTGKPIASAVTKIAPEVVLSEERVTGTVTTELRSEGTGGDLQGRISYENRGECFFLPYGKDDVEGGGVNLLAGDRVSFQIATNQ</sequence>
<dbReference type="Pfam" id="PF23456">
    <property type="entry name" value="CSDE1"/>
    <property type="match status" value="1"/>
</dbReference>
<evidence type="ECO:0000256" key="3">
    <source>
        <dbReference type="ARBA" id="ARBA00022737"/>
    </source>
</evidence>
<evidence type="ECO:0000256" key="1">
    <source>
        <dbReference type="ARBA" id="ARBA00004496"/>
    </source>
</evidence>
<comment type="caution">
    <text evidence="7">The sequence shown here is derived from an EMBL/GenBank/DDBJ whole genome shotgun (WGS) entry which is preliminary data.</text>
</comment>
<organism evidence="7 8">
    <name type="scientific">Ladona fulva</name>
    <name type="common">Scarce chaser dragonfly</name>
    <name type="synonym">Libellula fulva</name>
    <dbReference type="NCBI Taxonomy" id="123851"/>
    <lineage>
        <taxon>Eukaryota</taxon>
        <taxon>Metazoa</taxon>
        <taxon>Ecdysozoa</taxon>
        <taxon>Arthropoda</taxon>
        <taxon>Hexapoda</taxon>
        <taxon>Insecta</taxon>
        <taxon>Pterygota</taxon>
        <taxon>Palaeoptera</taxon>
        <taxon>Odonata</taxon>
        <taxon>Epiprocta</taxon>
        <taxon>Anisoptera</taxon>
        <taxon>Libelluloidea</taxon>
        <taxon>Libellulidae</taxon>
        <taxon>Ladona</taxon>
    </lineage>
</organism>
<dbReference type="AlphaFoldDB" id="A0A8K0KCE9"/>
<reference evidence="7" key="2">
    <citation type="submission" date="2017-10" db="EMBL/GenBank/DDBJ databases">
        <title>Ladona fulva Genome sequencing and assembly.</title>
        <authorList>
            <person name="Murali S."/>
            <person name="Richards S."/>
            <person name="Bandaranaike D."/>
            <person name="Bellair M."/>
            <person name="Blankenburg K."/>
            <person name="Chao H."/>
            <person name="Dinh H."/>
            <person name="Doddapaneni H."/>
            <person name="Dugan-Rocha S."/>
            <person name="Elkadiri S."/>
            <person name="Gnanaolivu R."/>
            <person name="Hernandez B."/>
            <person name="Skinner E."/>
            <person name="Javaid M."/>
            <person name="Lee S."/>
            <person name="Li M."/>
            <person name="Ming W."/>
            <person name="Munidasa M."/>
            <person name="Muniz J."/>
            <person name="Nguyen L."/>
            <person name="Hughes D."/>
            <person name="Osuji N."/>
            <person name="Pu L.-L."/>
            <person name="Puazo M."/>
            <person name="Qu C."/>
            <person name="Quiroz J."/>
            <person name="Raj R."/>
            <person name="Weissenberger G."/>
            <person name="Xin Y."/>
            <person name="Zou X."/>
            <person name="Han Y."/>
            <person name="Worley K."/>
            <person name="Muzny D."/>
            <person name="Gibbs R."/>
        </authorList>
    </citation>
    <scope>NUCLEOTIDE SEQUENCE</scope>
    <source>
        <strain evidence="7">Sampled in the wild</strain>
    </source>
</reference>
<protein>
    <recommendedName>
        <fullName evidence="6">CSD domain-containing protein</fullName>
    </recommendedName>
</protein>
<dbReference type="FunFam" id="2.40.50.140:FF:000055">
    <property type="entry name" value="Cold shock domain containing E1, RNA-binding"/>
    <property type="match status" value="1"/>
</dbReference>
<keyword evidence="8" id="KW-1185">Reference proteome</keyword>
<dbReference type="SUPFAM" id="SSF50249">
    <property type="entry name" value="Nucleic acid-binding proteins"/>
    <property type="match status" value="1"/>
</dbReference>
<keyword evidence="4" id="KW-0694">RNA-binding</keyword>
<dbReference type="InterPro" id="IPR012340">
    <property type="entry name" value="NA-bd_OB-fold"/>
</dbReference>
<dbReference type="CDD" id="cd04458">
    <property type="entry name" value="CSP_CDS"/>
    <property type="match status" value="1"/>
</dbReference>
<comment type="subcellular location">
    <subcellularLocation>
        <location evidence="1">Cytoplasm</location>
    </subcellularLocation>
</comment>
<keyword evidence="2" id="KW-0963">Cytoplasm</keyword>
<feature type="non-terminal residue" evidence="7">
    <location>
        <position position="1"/>
    </location>
</feature>
<dbReference type="InterPro" id="IPR002059">
    <property type="entry name" value="CSP_DNA-bd"/>
</dbReference>
<evidence type="ECO:0000256" key="2">
    <source>
        <dbReference type="ARBA" id="ARBA00022490"/>
    </source>
</evidence>
<reference evidence="7" key="1">
    <citation type="submission" date="2013-04" db="EMBL/GenBank/DDBJ databases">
        <authorList>
            <person name="Qu J."/>
            <person name="Murali S.C."/>
            <person name="Bandaranaike D."/>
            <person name="Bellair M."/>
            <person name="Blankenburg K."/>
            <person name="Chao H."/>
            <person name="Dinh H."/>
            <person name="Doddapaneni H."/>
            <person name="Downs B."/>
            <person name="Dugan-Rocha S."/>
            <person name="Elkadiri S."/>
            <person name="Gnanaolivu R.D."/>
            <person name="Hernandez B."/>
            <person name="Javaid M."/>
            <person name="Jayaseelan J.C."/>
            <person name="Lee S."/>
            <person name="Li M."/>
            <person name="Ming W."/>
            <person name="Munidasa M."/>
            <person name="Muniz J."/>
            <person name="Nguyen L."/>
            <person name="Ongeri F."/>
            <person name="Osuji N."/>
            <person name="Pu L.-L."/>
            <person name="Puazo M."/>
            <person name="Qu C."/>
            <person name="Quiroz J."/>
            <person name="Raj R."/>
            <person name="Weissenberger G."/>
            <person name="Xin Y."/>
            <person name="Zou X."/>
            <person name="Han Y."/>
            <person name="Richards S."/>
            <person name="Worley K."/>
            <person name="Muzny D."/>
            <person name="Gibbs R."/>
        </authorList>
    </citation>
    <scope>NUCLEOTIDE SEQUENCE</scope>
    <source>
        <strain evidence="7">Sampled in the wild</strain>
    </source>
</reference>
<name>A0A8K0KCE9_LADFU</name>
<dbReference type="EMBL" id="KZ308635">
    <property type="protein sequence ID" value="KAG8232614.1"/>
    <property type="molecule type" value="Genomic_DNA"/>
</dbReference>
<dbReference type="PANTHER" id="PTHR12913">
    <property type="entry name" value="UNR PROTEIN N-RAS UPSTREAM GENE PROTEIN"/>
    <property type="match status" value="1"/>
</dbReference>
<evidence type="ECO:0000313" key="8">
    <source>
        <dbReference type="Proteomes" id="UP000792457"/>
    </source>
</evidence>
<dbReference type="InterPro" id="IPR011129">
    <property type="entry name" value="CSD"/>
</dbReference>
<dbReference type="GO" id="GO:0003723">
    <property type="term" value="F:RNA binding"/>
    <property type="evidence" value="ECO:0007669"/>
    <property type="project" value="UniProtKB-KW"/>
</dbReference>
<dbReference type="PROSITE" id="PS00352">
    <property type="entry name" value="CSD_1"/>
    <property type="match status" value="1"/>
</dbReference>
<dbReference type="Gene3D" id="2.40.50.140">
    <property type="entry name" value="Nucleic acid-binding proteins"/>
    <property type="match status" value="1"/>
</dbReference>
<gene>
    <name evidence="7" type="ORF">J437_LFUL012970</name>
</gene>
<evidence type="ECO:0000313" key="7">
    <source>
        <dbReference type="EMBL" id="KAG8232614.1"/>
    </source>
</evidence>
<dbReference type="InterPro" id="IPR056400">
    <property type="entry name" value="CSDE1"/>
</dbReference>
<evidence type="ECO:0000256" key="5">
    <source>
        <dbReference type="ARBA" id="ARBA00044751"/>
    </source>
</evidence>
<dbReference type="OrthoDB" id="6624177at2759"/>
<accession>A0A8K0KCE9</accession>
<dbReference type="PANTHER" id="PTHR12913:SF1">
    <property type="entry name" value="COLD SHOCK DOMAIN-CONTAINING PROTEIN E1"/>
    <property type="match status" value="1"/>
</dbReference>
<dbReference type="SMART" id="SM00357">
    <property type="entry name" value="CSP"/>
    <property type="match status" value="1"/>
</dbReference>